<feature type="domain" description="Phospholipid/glycerol acyltransferase" evidence="2">
    <location>
        <begin position="89"/>
        <end position="224"/>
    </location>
</feature>
<dbReference type="InterPro" id="IPR002123">
    <property type="entry name" value="Plipid/glycerol_acylTrfase"/>
</dbReference>
<feature type="transmembrane region" description="Helical" evidence="1">
    <location>
        <begin position="12"/>
        <end position="38"/>
    </location>
</feature>
<sequence length="302" mass="33561">MFSSLVSFVKASVASVVLAVNTVLIFSLMIPFALLKLVLPFQAVRRVTDVVLNGLASFWIAVNGVWMAAVGHTRWQVSGMEGFSPRGWYLVSSNHQSWVDILVLQKVFRGRIPFLKFFIKQELIYVPVIGLAWWALDFPFMKRRGGASAQKDLETARKACEKFKVIPTSVISFMEGTRFTQHKHDQQNSPYTHLLKPKTGGVGMALETMGDLFDCLVDVTIVYPKGVPTFTDLLTGHIEDIVVTVRQQPIPKHLLVSADGRPADRSKVQAWINGLWQAKDAEIAQILAGAQTSGQRPGQRVA</sequence>
<dbReference type="NCBIfam" id="NF010621">
    <property type="entry name" value="PRK14014.1"/>
    <property type="match status" value="1"/>
</dbReference>
<dbReference type="SMART" id="SM00563">
    <property type="entry name" value="PlsC"/>
    <property type="match status" value="1"/>
</dbReference>
<protein>
    <submittedName>
        <fullName evidence="3">1-acyl-sn-glycerol-3-phosphate acyltransferase</fullName>
    </submittedName>
</protein>
<accession>A0A4R6RJ03</accession>
<keyword evidence="1" id="KW-1133">Transmembrane helix</keyword>
<dbReference type="PANTHER" id="PTHR10983">
    <property type="entry name" value="1-ACYLGLYCEROL-3-PHOSPHATE ACYLTRANSFERASE-RELATED"/>
    <property type="match status" value="1"/>
</dbReference>
<dbReference type="Proteomes" id="UP000294593">
    <property type="component" value="Unassembled WGS sequence"/>
</dbReference>
<dbReference type="EMBL" id="SNXW01000002">
    <property type="protein sequence ID" value="TDP85847.1"/>
    <property type="molecule type" value="Genomic_DNA"/>
</dbReference>
<keyword evidence="3" id="KW-0808">Transferase</keyword>
<dbReference type="CDD" id="cd07990">
    <property type="entry name" value="LPLAT_LCLAT1-like"/>
    <property type="match status" value="1"/>
</dbReference>
<evidence type="ECO:0000313" key="3">
    <source>
        <dbReference type="EMBL" id="TDP85847.1"/>
    </source>
</evidence>
<evidence type="ECO:0000313" key="4">
    <source>
        <dbReference type="Proteomes" id="UP000294593"/>
    </source>
</evidence>
<feature type="transmembrane region" description="Helical" evidence="1">
    <location>
        <begin position="50"/>
        <end position="69"/>
    </location>
</feature>
<keyword evidence="4" id="KW-1185">Reference proteome</keyword>
<keyword evidence="1" id="KW-0812">Transmembrane</keyword>
<proteinExistence type="predicted"/>
<keyword evidence="1" id="KW-0472">Membrane</keyword>
<organism evidence="3 4">
    <name type="scientific">Aquabacterium commune</name>
    <dbReference type="NCBI Taxonomy" id="70586"/>
    <lineage>
        <taxon>Bacteria</taxon>
        <taxon>Pseudomonadati</taxon>
        <taxon>Pseudomonadota</taxon>
        <taxon>Betaproteobacteria</taxon>
        <taxon>Burkholderiales</taxon>
        <taxon>Aquabacterium</taxon>
    </lineage>
</organism>
<dbReference type="RefSeq" id="WP_133606832.1">
    <property type="nucleotide sequence ID" value="NZ_SNXW01000002.1"/>
</dbReference>
<gene>
    <name evidence="3" type="ORF">EV672_102197</name>
</gene>
<dbReference type="Pfam" id="PF01553">
    <property type="entry name" value="Acyltransferase"/>
    <property type="match status" value="1"/>
</dbReference>
<dbReference type="PANTHER" id="PTHR10983:SF16">
    <property type="entry name" value="LYSOCARDIOLIPIN ACYLTRANSFERASE 1"/>
    <property type="match status" value="1"/>
</dbReference>
<keyword evidence="3" id="KW-0012">Acyltransferase</keyword>
<reference evidence="3 4" key="1">
    <citation type="submission" date="2019-03" db="EMBL/GenBank/DDBJ databases">
        <title>Genomic Encyclopedia of Type Strains, Phase IV (KMG-IV): sequencing the most valuable type-strain genomes for metagenomic binning, comparative biology and taxonomic classification.</title>
        <authorList>
            <person name="Goeker M."/>
        </authorList>
    </citation>
    <scope>NUCLEOTIDE SEQUENCE [LARGE SCALE GENOMIC DNA]</scope>
    <source>
        <strain evidence="3 4">DSM 11901</strain>
    </source>
</reference>
<dbReference type="OrthoDB" id="319710at2"/>
<evidence type="ECO:0000256" key="1">
    <source>
        <dbReference type="SAM" id="Phobius"/>
    </source>
</evidence>
<dbReference type="AlphaFoldDB" id="A0A4R6RJ03"/>
<dbReference type="SUPFAM" id="SSF69593">
    <property type="entry name" value="Glycerol-3-phosphate (1)-acyltransferase"/>
    <property type="match status" value="1"/>
</dbReference>
<dbReference type="GO" id="GO:0016746">
    <property type="term" value="F:acyltransferase activity"/>
    <property type="evidence" value="ECO:0007669"/>
    <property type="project" value="UniProtKB-KW"/>
</dbReference>
<evidence type="ECO:0000259" key="2">
    <source>
        <dbReference type="SMART" id="SM00563"/>
    </source>
</evidence>
<name>A0A4R6RJ03_9BURK</name>
<comment type="caution">
    <text evidence="3">The sequence shown here is derived from an EMBL/GenBank/DDBJ whole genome shotgun (WGS) entry which is preliminary data.</text>
</comment>
<feature type="transmembrane region" description="Helical" evidence="1">
    <location>
        <begin position="123"/>
        <end position="141"/>
    </location>
</feature>